<sequence length="272" mass="30237">MTSTQSPLRAFSFGGGWQSMAALVLAAQGRIDFDTFLFANVGDDSENPDTITYVRDYAQPFAAAHNLKLIELERHLRGGQTETIRQRIINSNGSRQTIPVFLSNGKPGGRACTYDFKILVTGKWLKANGATPQNPATVAMGISLDEIGRANAGKAMPYERLTYPLLDLKIRRADCPRIIRTAGLPVPPKSSCDFCPMRKIPEWQAMREKNPARFERACQVEETINHHLAAKGKRPVYLTRTGRPLRHLFKGGDQLPLFDTDNEGCDNGWCTT</sequence>
<evidence type="ECO:0000313" key="3">
    <source>
        <dbReference type="Proteomes" id="UP000498980"/>
    </source>
</evidence>
<protein>
    <submittedName>
        <fullName evidence="1">Phosphoadenosine phosphosulfate reductase</fullName>
    </submittedName>
</protein>
<comment type="caution">
    <text evidence="1">The sequence shown here is derived from an EMBL/GenBank/DDBJ whole genome shotgun (WGS) entry which is preliminary data.</text>
</comment>
<dbReference type="AlphaFoldDB" id="A0A7J0C370"/>
<keyword evidence="3" id="KW-1185">Reference proteome</keyword>
<organism evidence="1 3">
    <name type="scientific">Streptomyces fulvorobeus</name>
    <dbReference type="NCBI Taxonomy" id="284028"/>
    <lineage>
        <taxon>Bacteria</taxon>
        <taxon>Bacillati</taxon>
        <taxon>Actinomycetota</taxon>
        <taxon>Actinomycetes</taxon>
        <taxon>Kitasatosporales</taxon>
        <taxon>Streptomycetaceae</taxon>
        <taxon>Streptomyces</taxon>
    </lineage>
</organism>
<name>A0A7J0C370_9ACTN</name>
<dbReference type="Proteomes" id="UP000498980">
    <property type="component" value="Unassembled WGS sequence"/>
</dbReference>
<accession>A0A7J0C370</accession>
<evidence type="ECO:0000313" key="4">
    <source>
        <dbReference type="Proteomes" id="UP000530403"/>
    </source>
</evidence>
<gene>
    <name evidence="2" type="ORF">HEB29_001557</name>
    <name evidence="1" type="ORF">Sfulv_16490</name>
</gene>
<reference evidence="1 3" key="1">
    <citation type="submission" date="2020-05" db="EMBL/GenBank/DDBJ databases">
        <title>Whole genome shotgun sequence of Streptomyces fulvorobeus NBRC 15897.</title>
        <authorList>
            <person name="Komaki H."/>
            <person name="Tamura T."/>
        </authorList>
    </citation>
    <scope>NUCLEOTIDE SEQUENCE [LARGE SCALE GENOMIC DNA]</scope>
    <source>
        <strain evidence="1 3">NBRC 15897</strain>
    </source>
</reference>
<dbReference type="Gene3D" id="3.40.50.620">
    <property type="entry name" value="HUPs"/>
    <property type="match status" value="1"/>
</dbReference>
<dbReference type="RefSeq" id="WP_173313010.1">
    <property type="nucleotide sequence ID" value="NZ_BAAAUE010000007.1"/>
</dbReference>
<dbReference type="InterPro" id="IPR014729">
    <property type="entry name" value="Rossmann-like_a/b/a_fold"/>
</dbReference>
<evidence type="ECO:0000313" key="2">
    <source>
        <dbReference type="EMBL" id="NYE40546.1"/>
    </source>
</evidence>
<dbReference type="Proteomes" id="UP000530403">
    <property type="component" value="Unassembled WGS sequence"/>
</dbReference>
<dbReference type="EMBL" id="BLWC01000001">
    <property type="protein sequence ID" value="GFM96838.1"/>
    <property type="molecule type" value="Genomic_DNA"/>
</dbReference>
<proteinExistence type="predicted"/>
<reference evidence="2 4" key="2">
    <citation type="submission" date="2020-07" db="EMBL/GenBank/DDBJ databases">
        <title>Sequencing the genomes of 1000 actinobacteria strains.</title>
        <authorList>
            <person name="Klenk H.-P."/>
        </authorList>
    </citation>
    <scope>NUCLEOTIDE SEQUENCE [LARGE SCALE GENOMIC DNA]</scope>
    <source>
        <strain evidence="2 4">DSM 41455</strain>
    </source>
</reference>
<evidence type="ECO:0000313" key="1">
    <source>
        <dbReference type="EMBL" id="GFM96838.1"/>
    </source>
</evidence>
<dbReference type="EMBL" id="JACCCF010000001">
    <property type="protein sequence ID" value="NYE40546.1"/>
    <property type="molecule type" value="Genomic_DNA"/>
</dbReference>